<keyword evidence="12 15" id="KW-0378">Hydrolase</keyword>
<dbReference type="PANTHER" id="PTHR11207">
    <property type="entry name" value="RIBONUCLEASE III"/>
    <property type="match status" value="1"/>
</dbReference>
<dbReference type="Pfam" id="PF14622">
    <property type="entry name" value="Ribonucleas_3_3"/>
    <property type="match status" value="1"/>
</dbReference>
<dbReference type="EMBL" id="DVIR01000024">
    <property type="protein sequence ID" value="HIS24228.1"/>
    <property type="molecule type" value="Genomic_DNA"/>
</dbReference>
<dbReference type="GO" id="GO:0010468">
    <property type="term" value="P:regulation of gene expression"/>
    <property type="evidence" value="ECO:0007669"/>
    <property type="project" value="TreeGrafter"/>
</dbReference>
<dbReference type="Proteomes" id="UP000823982">
    <property type="component" value="Unassembled WGS sequence"/>
</dbReference>
<comment type="subcellular location">
    <subcellularLocation>
        <location evidence="2 15">Cytoplasm</location>
    </subcellularLocation>
</comment>
<dbReference type="GO" id="GO:0006397">
    <property type="term" value="P:mRNA processing"/>
    <property type="evidence" value="ECO:0007669"/>
    <property type="project" value="UniProtKB-UniRule"/>
</dbReference>
<dbReference type="CDD" id="cd00593">
    <property type="entry name" value="RIBOc"/>
    <property type="match status" value="1"/>
</dbReference>
<sequence length="230" mass="25805">MDRLNEFEKKIGYTFKNKDLLFEALTHSSYANESKHRYRSNERLEFLGDSVLSIVVSEYLFETYTNYPEGELSKTRATLVCEKTLAAFARKIDLGEYIVFGKGELQNGGKERPSILSDAFEAVIAAIYLDGGLEAARKHIMKFLPKDVKEAVAKAYDDYKTILQEIIQKNPEEAVEYKLVSESGPDHNKSFTVQVLLNSNVIGEGTASSKKHAEQLAAKQALELMGAVHE</sequence>
<keyword evidence="11 15" id="KW-0255">Endonuclease</keyword>
<dbReference type="FunFam" id="1.10.1520.10:FF:000001">
    <property type="entry name" value="Ribonuclease 3"/>
    <property type="match status" value="1"/>
</dbReference>
<dbReference type="InterPro" id="IPR000999">
    <property type="entry name" value="RNase_III_dom"/>
</dbReference>
<evidence type="ECO:0000256" key="7">
    <source>
        <dbReference type="ARBA" id="ARBA00022664"/>
    </source>
</evidence>
<comment type="subunit">
    <text evidence="4 15">Homodimer.</text>
</comment>
<feature type="binding site" evidence="15">
    <location>
        <position position="118"/>
    </location>
    <ligand>
        <name>Mg(2+)</name>
        <dbReference type="ChEBI" id="CHEBI:18420"/>
    </ligand>
</feature>
<dbReference type="Pfam" id="PF00035">
    <property type="entry name" value="dsrm"/>
    <property type="match status" value="1"/>
</dbReference>
<evidence type="ECO:0000313" key="18">
    <source>
        <dbReference type="EMBL" id="HIS24228.1"/>
    </source>
</evidence>
<keyword evidence="8 15" id="KW-0819">tRNA processing</keyword>
<evidence type="ECO:0000256" key="5">
    <source>
        <dbReference type="ARBA" id="ARBA00022490"/>
    </source>
</evidence>
<dbReference type="PROSITE" id="PS50137">
    <property type="entry name" value="DS_RBD"/>
    <property type="match status" value="1"/>
</dbReference>
<dbReference type="InterPro" id="IPR014720">
    <property type="entry name" value="dsRBD_dom"/>
</dbReference>
<evidence type="ECO:0000259" key="16">
    <source>
        <dbReference type="PROSITE" id="PS50137"/>
    </source>
</evidence>
<keyword evidence="6 15" id="KW-0698">rRNA processing</keyword>
<protein>
    <recommendedName>
        <fullName evidence="15">Ribonuclease 3</fullName>
        <ecNumber evidence="15">3.1.26.3</ecNumber>
    </recommendedName>
    <alternativeName>
        <fullName evidence="15">Ribonuclease III</fullName>
        <shortName evidence="15">RNase III</shortName>
    </alternativeName>
</protein>
<evidence type="ECO:0000256" key="12">
    <source>
        <dbReference type="ARBA" id="ARBA00022801"/>
    </source>
</evidence>
<keyword evidence="7 15" id="KW-0507">mRNA processing</keyword>
<name>A0A9D1EMX7_9FIRM</name>
<keyword evidence="13 15" id="KW-0460">Magnesium</keyword>
<evidence type="ECO:0000256" key="10">
    <source>
        <dbReference type="ARBA" id="ARBA00022723"/>
    </source>
</evidence>
<evidence type="ECO:0000256" key="6">
    <source>
        <dbReference type="ARBA" id="ARBA00022552"/>
    </source>
</evidence>
<evidence type="ECO:0000259" key="17">
    <source>
        <dbReference type="PROSITE" id="PS50142"/>
    </source>
</evidence>
<comment type="cofactor">
    <cofactor evidence="15">
        <name>Mg(2+)</name>
        <dbReference type="ChEBI" id="CHEBI:18420"/>
    </cofactor>
</comment>
<feature type="domain" description="DRBM" evidence="16">
    <location>
        <begin position="158"/>
        <end position="227"/>
    </location>
</feature>
<dbReference type="InterPro" id="IPR036389">
    <property type="entry name" value="RNase_III_sf"/>
</dbReference>
<dbReference type="Gene3D" id="3.30.160.20">
    <property type="match status" value="1"/>
</dbReference>
<dbReference type="PROSITE" id="PS00517">
    <property type="entry name" value="RNASE_3_1"/>
    <property type="match status" value="1"/>
</dbReference>
<proteinExistence type="inferred from homology"/>
<dbReference type="SMART" id="SM00358">
    <property type="entry name" value="DSRM"/>
    <property type="match status" value="1"/>
</dbReference>
<dbReference type="NCBIfam" id="TIGR02191">
    <property type="entry name" value="RNaseIII"/>
    <property type="match status" value="1"/>
</dbReference>
<keyword evidence="10 15" id="KW-0479">Metal-binding</keyword>
<dbReference type="FunFam" id="3.30.160.20:FF:000003">
    <property type="entry name" value="Ribonuclease 3"/>
    <property type="match status" value="1"/>
</dbReference>
<feature type="active site" evidence="15">
    <location>
        <position position="121"/>
    </location>
</feature>
<evidence type="ECO:0000256" key="15">
    <source>
        <dbReference type="HAMAP-Rule" id="MF_00104"/>
    </source>
</evidence>
<keyword evidence="5 15" id="KW-0963">Cytoplasm</keyword>
<dbReference type="GO" id="GO:0042802">
    <property type="term" value="F:identical protein binding"/>
    <property type="evidence" value="ECO:0007669"/>
    <property type="project" value="UniProtKB-ARBA"/>
</dbReference>
<dbReference type="PROSITE" id="PS50142">
    <property type="entry name" value="RNASE_3_2"/>
    <property type="match status" value="1"/>
</dbReference>
<dbReference type="PANTHER" id="PTHR11207:SF0">
    <property type="entry name" value="RIBONUCLEASE 3"/>
    <property type="match status" value="1"/>
</dbReference>
<dbReference type="SUPFAM" id="SSF69065">
    <property type="entry name" value="RNase III domain-like"/>
    <property type="match status" value="1"/>
</dbReference>
<evidence type="ECO:0000256" key="14">
    <source>
        <dbReference type="ARBA" id="ARBA00022884"/>
    </source>
</evidence>
<accession>A0A9D1EMX7</accession>
<comment type="caution">
    <text evidence="18">The sequence shown here is derived from an EMBL/GenBank/DDBJ whole genome shotgun (WGS) entry which is preliminary data.</text>
</comment>
<evidence type="ECO:0000256" key="2">
    <source>
        <dbReference type="ARBA" id="ARBA00004496"/>
    </source>
</evidence>
<reference evidence="18" key="2">
    <citation type="journal article" date="2021" name="PeerJ">
        <title>Extensive microbial diversity within the chicken gut microbiome revealed by metagenomics and culture.</title>
        <authorList>
            <person name="Gilroy R."/>
            <person name="Ravi A."/>
            <person name="Getino M."/>
            <person name="Pursley I."/>
            <person name="Horton D.L."/>
            <person name="Alikhan N.F."/>
            <person name="Baker D."/>
            <person name="Gharbi K."/>
            <person name="Hall N."/>
            <person name="Watson M."/>
            <person name="Adriaenssens E.M."/>
            <person name="Foster-Nyarko E."/>
            <person name="Jarju S."/>
            <person name="Secka A."/>
            <person name="Antonio M."/>
            <person name="Oren A."/>
            <person name="Chaudhuri R.R."/>
            <person name="La Ragione R."/>
            <person name="Hildebrand F."/>
            <person name="Pallen M.J."/>
        </authorList>
    </citation>
    <scope>NUCLEOTIDE SEQUENCE</scope>
    <source>
        <strain evidence="18">CHK157-1446</strain>
    </source>
</reference>
<feature type="binding site" evidence="15">
    <location>
        <position position="121"/>
    </location>
    <ligand>
        <name>Mg(2+)</name>
        <dbReference type="ChEBI" id="CHEBI:18420"/>
    </ligand>
</feature>
<dbReference type="GO" id="GO:0006364">
    <property type="term" value="P:rRNA processing"/>
    <property type="evidence" value="ECO:0007669"/>
    <property type="project" value="UniProtKB-UniRule"/>
</dbReference>
<feature type="active site" evidence="15">
    <location>
        <position position="49"/>
    </location>
</feature>
<evidence type="ECO:0000256" key="1">
    <source>
        <dbReference type="ARBA" id="ARBA00000109"/>
    </source>
</evidence>
<feature type="domain" description="RNase III" evidence="17">
    <location>
        <begin position="4"/>
        <end position="132"/>
    </location>
</feature>
<dbReference type="GO" id="GO:0003725">
    <property type="term" value="F:double-stranded RNA binding"/>
    <property type="evidence" value="ECO:0007669"/>
    <property type="project" value="TreeGrafter"/>
</dbReference>
<evidence type="ECO:0000256" key="4">
    <source>
        <dbReference type="ARBA" id="ARBA00011738"/>
    </source>
</evidence>
<feature type="binding site" evidence="15">
    <location>
        <position position="45"/>
    </location>
    <ligand>
        <name>Mg(2+)</name>
        <dbReference type="ChEBI" id="CHEBI:18420"/>
    </ligand>
</feature>
<evidence type="ECO:0000256" key="3">
    <source>
        <dbReference type="ARBA" id="ARBA00010183"/>
    </source>
</evidence>
<dbReference type="GO" id="GO:0005737">
    <property type="term" value="C:cytoplasm"/>
    <property type="evidence" value="ECO:0007669"/>
    <property type="project" value="UniProtKB-SubCell"/>
</dbReference>
<dbReference type="SUPFAM" id="SSF54768">
    <property type="entry name" value="dsRNA-binding domain-like"/>
    <property type="match status" value="1"/>
</dbReference>
<comment type="function">
    <text evidence="15">Digests double-stranded RNA. Involved in the processing of primary rRNA transcript to yield the immediate precursors to the large and small rRNAs (23S and 16S). Processes some mRNAs, and tRNAs when they are encoded in the rRNA operon. Processes pre-crRNA and tracrRNA of type II CRISPR loci if present in the organism.</text>
</comment>
<dbReference type="GO" id="GO:0008033">
    <property type="term" value="P:tRNA processing"/>
    <property type="evidence" value="ECO:0007669"/>
    <property type="project" value="UniProtKB-KW"/>
</dbReference>
<keyword evidence="9 15" id="KW-0540">Nuclease</keyword>
<evidence type="ECO:0000256" key="9">
    <source>
        <dbReference type="ARBA" id="ARBA00022722"/>
    </source>
</evidence>
<dbReference type="Gene3D" id="1.10.1520.10">
    <property type="entry name" value="Ribonuclease III domain"/>
    <property type="match status" value="1"/>
</dbReference>
<keyword evidence="15" id="KW-0699">rRNA-binding</keyword>
<dbReference type="EC" id="3.1.26.3" evidence="15"/>
<dbReference type="AlphaFoldDB" id="A0A9D1EMX7"/>
<comment type="similarity">
    <text evidence="3">Belongs to the ribonuclease III family.</text>
</comment>
<dbReference type="SMART" id="SM00535">
    <property type="entry name" value="RIBOc"/>
    <property type="match status" value="1"/>
</dbReference>
<dbReference type="GO" id="GO:0004525">
    <property type="term" value="F:ribonuclease III activity"/>
    <property type="evidence" value="ECO:0007669"/>
    <property type="project" value="UniProtKB-UniRule"/>
</dbReference>
<evidence type="ECO:0000256" key="13">
    <source>
        <dbReference type="ARBA" id="ARBA00022842"/>
    </source>
</evidence>
<dbReference type="GO" id="GO:0046872">
    <property type="term" value="F:metal ion binding"/>
    <property type="evidence" value="ECO:0007669"/>
    <property type="project" value="UniProtKB-KW"/>
</dbReference>
<organism evidence="18 19">
    <name type="scientific">Candidatus Faeciplasma gallinarum</name>
    <dbReference type="NCBI Taxonomy" id="2840799"/>
    <lineage>
        <taxon>Bacteria</taxon>
        <taxon>Bacillati</taxon>
        <taxon>Bacillota</taxon>
        <taxon>Clostridia</taxon>
        <taxon>Eubacteriales</taxon>
        <taxon>Oscillospiraceae</taxon>
        <taxon>Oscillospiraceae incertae sedis</taxon>
        <taxon>Candidatus Faeciplasma</taxon>
    </lineage>
</organism>
<dbReference type="CDD" id="cd10845">
    <property type="entry name" value="DSRM_RNAse_III_family"/>
    <property type="match status" value="1"/>
</dbReference>
<dbReference type="HAMAP" id="MF_00104">
    <property type="entry name" value="RNase_III"/>
    <property type="match status" value="1"/>
</dbReference>
<evidence type="ECO:0000256" key="11">
    <source>
        <dbReference type="ARBA" id="ARBA00022759"/>
    </source>
</evidence>
<dbReference type="GO" id="GO:0019843">
    <property type="term" value="F:rRNA binding"/>
    <property type="evidence" value="ECO:0007669"/>
    <property type="project" value="UniProtKB-KW"/>
</dbReference>
<comment type="catalytic activity">
    <reaction evidence="1 15">
        <text>Endonucleolytic cleavage to 5'-phosphomonoester.</text>
        <dbReference type="EC" id="3.1.26.3"/>
    </reaction>
</comment>
<dbReference type="InterPro" id="IPR011907">
    <property type="entry name" value="RNase_III"/>
</dbReference>
<keyword evidence="14 15" id="KW-0694">RNA-binding</keyword>
<evidence type="ECO:0000313" key="19">
    <source>
        <dbReference type="Proteomes" id="UP000823982"/>
    </source>
</evidence>
<evidence type="ECO:0000256" key="8">
    <source>
        <dbReference type="ARBA" id="ARBA00022694"/>
    </source>
</evidence>
<gene>
    <name evidence="15" type="primary">rnc</name>
    <name evidence="18" type="ORF">IAD01_02355</name>
</gene>
<reference evidence="18" key="1">
    <citation type="submission" date="2020-10" db="EMBL/GenBank/DDBJ databases">
        <authorList>
            <person name="Gilroy R."/>
        </authorList>
    </citation>
    <scope>NUCLEOTIDE SEQUENCE</scope>
    <source>
        <strain evidence="18">CHK157-1446</strain>
    </source>
</reference>